<protein>
    <recommendedName>
        <fullName evidence="4">Nitrate reductase</fullName>
    </recommendedName>
</protein>
<accession>A0A327JWQ0</accession>
<feature type="transmembrane region" description="Helical" evidence="1">
    <location>
        <begin position="73"/>
        <end position="93"/>
    </location>
</feature>
<name>A0A327JWQ0_9HYPH</name>
<keyword evidence="1" id="KW-0472">Membrane</keyword>
<feature type="transmembrane region" description="Helical" evidence="1">
    <location>
        <begin position="148"/>
        <end position="168"/>
    </location>
</feature>
<reference evidence="2 3" key="1">
    <citation type="submission" date="2017-07" db="EMBL/GenBank/DDBJ databases">
        <title>Draft Genome Sequences of Select Purple Nonsulfur Bacteria.</title>
        <authorList>
            <person name="Lasarre B."/>
            <person name="Mckinlay J.B."/>
        </authorList>
    </citation>
    <scope>NUCLEOTIDE SEQUENCE [LARGE SCALE GENOMIC DNA]</scope>
    <source>
        <strain evidence="2 3">DSM 11290</strain>
    </source>
</reference>
<gene>
    <name evidence="2" type="ORF">CH339_00205</name>
</gene>
<keyword evidence="1" id="KW-1133">Transmembrane helix</keyword>
<feature type="transmembrane region" description="Helical" evidence="1">
    <location>
        <begin position="113"/>
        <end position="132"/>
    </location>
</feature>
<sequence length="219" mass="24558">MTAVDLLALARGPLFQIALVIFAAGVTLRIVEILVIGRRPDYAEARQGAVLSGVSTMFTRSIPREGMFRRNPFVIVSGYIFHIGLFVVIFLSAPHIEVWRAITGFAWPSLPTPLVDFLTVASIAAMLVVLVNRMRDPVLRFLSTFQDYLVWAATFLAFLTGYLAVHHMLLRYEAMLAVHIISVEVLLVLFPFTKLMHTFTLFMARYYTGATFGRKGVES</sequence>
<feature type="transmembrane region" description="Helical" evidence="1">
    <location>
        <begin position="14"/>
        <end position="36"/>
    </location>
</feature>
<dbReference type="InterPro" id="IPR036197">
    <property type="entry name" value="NarG-like_sf"/>
</dbReference>
<comment type="caution">
    <text evidence="2">The sequence shown here is derived from an EMBL/GenBank/DDBJ whole genome shotgun (WGS) entry which is preliminary data.</text>
</comment>
<keyword evidence="1" id="KW-0812">Transmembrane</keyword>
<evidence type="ECO:0000313" key="2">
    <source>
        <dbReference type="EMBL" id="RAI29994.1"/>
    </source>
</evidence>
<feature type="transmembrane region" description="Helical" evidence="1">
    <location>
        <begin position="174"/>
        <end position="193"/>
    </location>
</feature>
<evidence type="ECO:0000313" key="3">
    <source>
        <dbReference type="Proteomes" id="UP000249299"/>
    </source>
</evidence>
<dbReference type="RefSeq" id="WP_111432248.1">
    <property type="nucleotide sequence ID" value="NZ_JACIGG010000001.1"/>
</dbReference>
<dbReference type="Gene3D" id="1.20.950.20">
    <property type="entry name" value="Transmembrane di-heme cytochromes, Chain C"/>
    <property type="match status" value="1"/>
</dbReference>
<evidence type="ECO:0008006" key="4">
    <source>
        <dbReference type="Google" id="ProtNLM"/>
    </source>
</evidence>
<organism evidence="2 3">
    <name type="scientific">Rhodobium orientis</name>
    <dbReference type="NCBI Taxonomy" id="34017"/>
    <lineage>
        <taxon>Bacteria</taxon>
        <taxon>Pseudomonadati</taxon>
        <taxon>Pseudomonadota</taxon>
        <taxon>Alphaproteobacteria</taxon>
        <taxon>Hyphomicrobiales</taxon>
        <taxon>Rhodobiaceae</taxon>
        <taxon>Rhodobium</taxon>
    </lineage>
</organism>
<proteinExistence type="predicted"/>
<dbReference type="OrthoDB" id="7872966at2"/>
<keyword evidence="3" id="KW-1185">Reference proteome</keyword>
<evidence type="ECO:0000256" key="1">
    <source>
        <dbReference type="SAM" id="Phobius"/>
    </source>
</evidence>
<dbReference type="SUPFAM" id="SSF103501">
    <property type="entry name" value="Respiratory nitrate reductase 1 gamma chain"/>
    <property type="match status" value="1"/>
</dbReference>
<dbReference type="EMBL" id="NPEV01000001">
    <property type="protein sequence ID" value="RAI29994.1"/>
    <property type="molecule type" value="Genomic_DNA"/>
</dbReference>
<dbReference type="AlphaFoldDB" id="A0A327JWQ0"/>
<dbReference type="Proteomes" id="UP000249299">
    <property type="component" value="Unassembled WGS sequence"/>
</dbReference>